<protein>
    <recommendedName>
        <fullName evidence="4">Outer membrane protein beta-barrel domain-containing protein</fullName>
    </recommendedName>
</protein>
<dbReference type="eggNOG" id="ENOG5033C0J">
    <property type="taxonomic scope" value="Bacteria"/>
</dbReference>
<dbReference type="STRING" id="755732.Fluta_1470"/>
<evidence type="ECO:0008006" key="4">
    <source>
        <dbReference type="Google" id="ProtNLM"/>
    </source>
</evidence>
<evidence type="ECO:0000313" key="3">
    <source>
        <dbReference type="Proteomes" id="UP000007463"/>
    </source>
</evidence>
<dbReference type="RefSeq" id="WP_013686235.1">
    <property type="nucleotide sequence ID" value="NC_015321.1"/>
</dbReference>
<proteinExistence type="predicted"/>
<dbReference type="OrthoDB" id="966005at2"/>
<reference evidence="3" key="2">
    <citation type="submission" date="2011-02" db="EMBL/GenBank/DDBJ databases">
        <title>The complete genome of Fluviicola taffensis DSM 16823.</title>
        <authorList>
            <consortium name="US DOE Joint Genome Institute (JGI-PGF)"/>
            <person name="Lucas S."/>
            <person name="Copeland A."/>
            <person name="Lapidus A."/>
            <person name="Bruce D."/>
            <person name="Goodwin L."/>
            <person name="Pitluck S."/>
            <person name="Kyrpides N."/>
            <person name="Mavromatis K."/>
            <person name="Ivanova N."/>
            <person name="Mikhailova N."/>
            <person name="Pagani I."/>
            <person name="Chertkov O."/>
            <person name="Detter J.C."/>
            <person name="Han C."/>
            <person name="Tapia R."/>
            <person name="Land M."/>
            <person name="Hauser L."/>
            <person name="Markowitz V."/>
            <person name="Cheng J.-F."/>
            <person name="Hugenholtz P."/>
            <person name="Woyke T."/>
            <person name="Wu D."/>
            <person name="Tindall B."/>
            <person name="Pomrenke H.G."/>
            <person name="Brambilla E."/>
            <person name="Klenk H.-P."/>
            <person name="Eisen J.A."/>
        </authorList>
    </citation>
    <scope>NUCLEOTIDE SEQUENCE [LARGE SCALE GENOMIC DNA]</scope>
    <source>
        <strain evidence="3">DSM 16823 / RW262 / RW262</strain>
    </source>
</reference>
<dbReference type="KEGG" id="fte:Fluta_1470"/>
<reference evidence="2 3" key="1">
    <citation type="journal article" date="2011" name="Stand. Genomic Sci.">
        <title>Complete genome sequence of the gliding freshwater bacterium Fluviicola taffensis type strain (RW262).</title>
        <authorList>
            <person name="Woyke T."/>
            <person name="Chertkov O."/>
            <person name="Lapidus A."/>
            <person name="Nolan M."/>
            <person name="Lucas S."/>
            <person name="Del Rio T.G."/>
            <person name="Tice H."/>
            <person name="Cheng J.F."/>
            <person name="Tapia R."/>
            <person name="Han C."/>
            <person name="Goodwin L."/>
            <person name="Pitluck S."/>
            <person name="Liolios K."/>
            <person name="Pagani I."/>
            <person name="Ivanova N."/>
            <person name="Huntemann M."/>
            <person name="Mavromatis K."/>
            <person name="Mikhailova N."/>
            <person name="Pati A."/>
            <person name="Chen A."/>
            <person name="Palaniappan K."/>
            <person name="Land M."/>
            <person name="Hauser L."/>
            <person name="Brambilla E.M."/>
            <person name="Rohde M."/>
            <person name="Mwirichia R."/>
            <person name="Sikorski J."/>
            <person name="Tindall B.J."/>
            <person name="Goker M."/>
            <person name="Bristow J."/>
            <person name="Eisen J.A."/>
            <person name="Markowitz V."/>
            <person name="Hugenholtz P."/>
            <person name="Klenk H.P."/>
            <person name="Kyrpides N.C."/>
        </authorList>
    </citation>
    <scope>NUCLEOTIDE SEQUENCE [LARGE SCALE GENOMIC DNA]</scope>
    <source>
        <strain evidence="3">DSM 16823 / RW262 / RW262</strain>
    </source>
</reference>
<dbReference type="EMBL" id="CP002542">
    <property type="protein sequence ID" value="AEA43464.1"/>
    <property type="molecule type" value="Genomic_DNA"/>
</dbReference>
<accession>F2IEE0</accession>
<feature type="signal peptide" evidence="1">
    <location>
        <begin position="1"/>
        <end position="19"/>
    </location>
</feature>
<dbReference type="Proteomes" id="UP000007463">
    <property type="component" value="Chromosome"/>
</dbReference>
<evidence type="ECO:0000313" key="2">
    <source>
        <dbReference type="EMBL" id="AEA43464.1"/>
    </source>
</evidence>
<dbReference type="HOGENOM" id="CLU_1358765_0_0_10"/>
<gene>
    <name evidence="2" type="ordered locus">Fluta_1470</name>
</gene>
<organism evidence="2 3">
    <name type="scientific">Fluviicola taffensis (strain DSM 16823 / NCIMB 13979 / RW262)</name>
    <dbReference type="NCBI Taxonomy" id="755732"/>
    <lineage>
        <taxon>Bacteria</taxon>
        <taxon>Pseudomonadati</taxon>
        <taxon>Bacteroidota</taxon>
        <taxon>Flavobacteriia</taxon>
        <taxon>Flavobacteriales</taxon>
        <taxon>Crocinitomicaceae</taxon>
        <taxon>Fluviicola</taxon>
    </lineage>
</organism>
<dbReference type="AlphaFoldDB" id="F2IEE0"/>
<keyword evidence="3" id="KW-1185">Reference proteome</keyword>
<name>F2IEE0_FLUTR</name>
<sequence precursor="true">MKKAILIILQLALITTLFSQETETPITTTPLKNKHTIYAEVFGQGFSGSLNYDLLFNSEKKWKRSLTVGIIAVPRSFGFGDGAYIGLPVSYNWLFGNKRSHLELGIGLTTQIGEDYIFGSDQRRFSRIYTYLTPKIGYRFQPYKTGIFFRATLTPHVSLVNTDFSVRNGSLTTGSSFFNNFMNLGYRAFPWFGVSLGYTFK</sequence>
<keyword evidence="1" id="KW-0732">Signal</keyword>
<feature type="chain" id="PRO_5003283627" description="Outer membrane protein beta-barrel domain-containing protein" evidence="1">
    <location>
        <begin position="20"/>
        <end position="201"/>
    </location>
</feature>
<evidence type="ECO:0000256" key="1">
    <source>
        <dbReference type="SAM" id="SignalP"/>
    </source>
</evidence>